<gene>
    <name evidence="4" type="ORF">BCR42DRAFT_390205</name>
</gene>
<evidence type="ECO:0000256" key="2">
    <source>
        <dbReference type="SAM" id="Phobius"/>
    </source>
</evidence>
<evidence type="ECO:0000313" key="5">
    <source>
        <dbReference type="Proteomes" id="UP000193560"/>
    </source>
</evidence>
<evidence type="ECO:0000256" key="1">
    <source>
        <dbReference type="SAM" id="MobiDB-lite"/>
    </source>
</evidence>
<keyword evidence="2" id="KW-0472">Membrane</keyword>
<organism evidence="4 5">
    <name type="scientific">Absidia repens</name>
    <dbReference type="NCBI Taxonomy" id="90262"/>
    <lineage>
        <taxon>Eukaryota</taxon>
        <taxon>Fungi</taxon>
        <taxon>Fungi incertae sedis</taxon>
        <taxon>Mucoromycota</taxon>
        <taxon>Mucoromycotina</taxon>
        <taxon>Mucoromycetes</taxon>
        <taxon>Mucorales</taxon>
        <taxon>Cunninghamellaceae</taxon>
        <taxon>Absidia</taxon>
    </lineage>
</organism>
<name>A0A1X2INE4_9FUNG</name>
<feature type="signal peptide" evidence="3">
    <location>
        <begin position="1"/>
        <end position="33"/>
    </location>
</feature>
<protein>
    <recommendedName>
        <fullName evidence="6">MARVEL domain-containing protein</fullName>
    </recommendedName>
</protein>
<keyword evidence="2" id="KW-1133">Transmembrane helix</keyword>
<dbReference type="Proteomes" id="UP000193560">
    <property type="component" value="Unassembled WGS sequence"/>
</dbReference>
<feature type="chain" id="PRO_5012936663" description="MARVEL domain-containing protein" evidence="3">
    <location>
        <begin position="34"/>
        <end position="269"/>
    </location>
</feature>
<comment type="caution">
    <text evidence="4">The sequence shown here is derived from an EMBL/GenBank/DDBJ whole genome shotgun (WGS) entry which is preliminary data.</text>
</comment>
<feature type="transmembrane region" description="Helical" evidence="2">
    <location>
        <begin position="99"/>
        <end position="122"/>
    </location>
</feature>
<evidence type="ECO:0000256" key="3">
    <source>
        <dbReference type="SAM" id="SignalP"/>
    </source>
</evidence>
<keyword evidence="2" id="KW-0812">Transmembrane</keyword>
<proteinExistence type="predicted"/>
<dbReference type="OrthoDB" id="2286797at2759"/>
<keyword evidence="3" id="KW-0732">Signal</keyword>
<feature type="compositionally biased region" description="Pro residues" evidence="1">
    <location>
        <begin position="207"/>
        <end position="219"/>
    </location>
</feature>
<feature type="transmembrane region" description="Helical" evidence="2">
    <location>
        <begin position="57"/>
        <end position="78"/>
    </location>
</feature>
<dbReference type="AlphaFoldDB" id="A0A1X2INE4"/>
<evidence type="ECO:0008006" key="6">
    <source>
        <dbReference type="Google" id="ProtNLM"/>
    </source>
</evidence>
<feature type="region of interest" description="Disordered" evidence="1">
    <location>
        <begin position="200"/>
        <end position="219"/>
    </location>
</feature>
<feature type="transmembrane region" description="Helical" evidence="2">
    <location>
        <begin position="142"/>
        <end position="166"/>
    </location>
</feature>
<accession>A0A1X2INE4</accession>
<evidence type="ECO:0000313" key="4">
    <source>
        <dbReference type="EMBL" id="ORZ19544.1"/>
    </source>
</evidence>
<reference evidence="4 5" key="1">
    <citation type="submission" date="2016-07" db="EMBL/GenBank/DDBJ databases">
        <title>Pervasive Adenine N6-methylation of Active Genes in Fungi.</title>
        <authorList>
            <consortium name="DOE Joint Genome Institute"/>
            <person name="Mondo S.J."/>
            <person name="Dannebaum R.O."/>
            <person name="Kuo R.C."/>
            <person name="Labutti K."/>
            <person name="Haridas S."/>
            <person name="Kuo A."/>
            <person name="Salamov A."/>
            <person name="Ahrendt S.R."/>
            <person name="Lipzen A."/>
            <person name="Sullivan W."/>
            <person name="Andreopoulos W.B."/>
            <person name="Clum A."/>
            <person name="Lindquist E."/>
            <person name="Daum C."/>
            <person name="Ramamoorthy G.K."/>
            <person name="Gryganskyi A."/>
            <person name="Culley D."/>
            <person name="Magnuson J.K."/>
            <person name="James T.Y."/>
            <person name="O'Malley M.A."/>
            <person name="Stajich J.E."/>
            <person name="Spatafora J.W."/>
            <person name="Visel A."/>
            <person name="Grigoriev I.V."/>
        </authorList>
    </citation>
    <scope>NUCLEOTIDE SEQUENCE [LARGE SCALE GENOMIC DNA]</scope>
    <source>
        <strain evidence="4 5">NRRL 1336</strain>
    </source>
</reference>
<sequence length="269" mass="28900">MNMLGMMHICLLVMIQWISLATVVLNVVASTLAQNEPQLQGQLVSASKSGLQDTMLIITGIISFLAATFPLCLQLRLSCQSSQHSSFASTTKKILIGELATGVVMVAFWTAVVSVVLTQFHVSSNCQLEVLKGVSACKMMDMAITSGLGVIVGWVILLIIASINLAKLPIMTTPEFILETNPYLTSYYASGEDKRVSLSADTASAPPYTPPSPQLPPPSFSSIVAPTRNSYSLPSSTDYPADIKYPIYSIDSLPTIQSGSSKFDLSFLH</sequence>
<dbReference type="EMBL" id="MCGE01000007">
    <property type="protein sequence ID" value="ORZ19544.1"/>
    <property type="molecule type" value="Genomic_DNA"/>
</dbReference>
<keyword evidence="5" id="KW-1185">Reference proteome</keyword>